<keyword evidence="3" id="KW-1185">Reference proteome</keyword>
<dbReference type="InterPro" id="IPR000210">
    <property type="entry name" value="BTB/POZ_dom"/>
</dbReference>
<evidence type="ECO:0000313" key="3">
    <source>
        <dbReference type="Proteomes" id="UP001175226"/>
    </source>
</evidence>
<dbReference type="Gene3D" id="3.30.710.10">
    <property type="entry name" value="Potassium Channel Kv1.1, Chain A"/>
    <property type="match status" value="1"/>
</dbReference>
<accession>A0AA39MLQ4</accession>
<reference evidence="2" key="1">
    <citation type="submission" date="2023-06" db="EMBL/GenBank/DDBJ databases">
        <authorList>
            <consortium name="Lawrence Berkeley National Laboratory"/>
            <person name="Ahrendt S."/>
            <person name="Sahu N."/>
            <person name="Indic B."/>
            <person name="Wong-Bajracharya J."/>
            <person name="Merenyi Z."/>
            <person name="Ke H.-M."/>
            <person name="Monk M."/>
            <person name="Kocsube S."/>
            <person name="Drula E."/>
            <person name="Lipzen A."/>
            <person name="Balint B."/>
            <person name="Henrissat B."/>
            <person name="Andreopoulos B."/>
            <person name="Martin F.M."/>
            <person name="Harder C.B."/>
            <person name="Rigling D."/>
            <person name="Ford K.L."/>
            <person name="Foster G.D."/>
            <person name="Pangilinan J."/>
            <person name="Papanicolaou A."/>
            <person name="Barry K."/>
            <person name="LaButti K."/>
            <person name="Viragh M."/>
            <person name="Koriabine M."/>
            <person name="Yan M."/>
            <person name="Riley R."/>
            <person name="Champramary S."/>
            <person name="Plett K.L."/>
            <person name="Tsai I.J."/>
            <person name="Slot J."/>
            <person name="Sipos G."/>
            <person name="Plett J."/>
            <person name="Nagy L.G."/>
            <person name="Grigoriev I.V."/>
        </authorList>
    </citation>
    <scope>NUCLEOTIDE SEQUENCE</scope>
    <source>
        <strain evidence="2">FPL87.14</strain>
    </source>
</reference>
<dbReference type="PROSITE" id="PS50097">
    <property type="entry name" value="BTB"/>
    <property type="match status" value="1"/>
</dbReference>
<gene>
    <name evidence="2" type="ORF">EV421DRAFT_1826433</name>
</gene>
<name>A0AA39MLQ4_9AGAR</name>
<feature type="domain" description="BTB" evidence="1">
    <location>
        <begin position="21"/>
        <end position="89"/>
    </location>
</feature>
<proteinExistence type="predicted"/>
<evidence type="ECO:0000259" key="1">
    <source>
        <dbReference type="PROSITE" id="PS50097"/>
    </source>
</evidence>
<protein>
    <recommendedName>
        <fullName evidence="1">BTB domain-containing protein</fullName>
    </recommendedName>
</protein>
<comment type="caution">
    <text evidence="2">The sequence shown here is derived from an EMBL/GenBank/DDBJ whole genome shotgun (WGS) entry which is preliminary data.</text>
</comment>
<dbReference type="Pfam" id="PF00651">
    <property type="entry name" value="BTB"/>
    <property type="match status" value="1"/>
</dbReference>
<dbReference type="EMBL" id="JAUEPT010000045">
    <property type="protein sequence ID" value="KAK0438065.1"/>
    <property type="molecule type" value="Genomic_DNA"/>
</dbReference>
<dbReference type="Proteomes" id="UP001175226">
    <property type="component" value="Unassembled WGS sequence"/>
</dbReference>
<dbReference type="InterPro" id="IPR011333">
    <property type="entry name" value="SKP1/BTB/POZ_sf"/>
</dbReference>
<dbReference type="SUPFAM" id="SSF54695">
    <property type="entry name" value="POZ domain"/>
    <property type="match status" value="1"/>
</dbReference>
<dbReference type="AlphaFoldDB" id="A0AA39MLQ4"/>
<organism evidence="2 3">
    <name type="scientific">Armillaria borealis</name>
    <dbReference type="NCBI Taxonomy" id="47425"/>
    <lineage>
        <taxon>Eukaryota</taxon>
        <taxon>Fungi</taxon>
        <taxon>Dikarya</taxon>
        <taxon>Basidiomycota</taxon>
        <taxon>Agaricomycotina</taxon>
        <taxon>Agaricomycetes</taxon>
        <taxon>Agaricomycetidae</taxon>
        <taxon>Agaricales</taxon>
        <taxon>Marasmiineae</taxon>
        <taxon>Physalacriaceae</taxon>
        <taxon>Armillaria</taxon>
    </lineage>
</organism>
<evidence type="ECO:0000313" key="2">
    <source>
        <dbReference type="EMBL" id="KAK0438065.1"/>
    </source>
</evidence>
<sequence>MTTTEATITNADPPFNDPENSDLILRSSDNVDFYVHKSNLAGVSPVFRDMFEVGQGMQILHDTIPVVQLSEDGNGLYKFLMWCDLSLDPAQTPLTIDDIAFILSISDKYMMNGVASHVGILLHQYIEKEPLMVYALAYHGRNSWGNEAMRAAAWQMLKFGKLRFTPSTLKALKGLPATALSHLIRYQEVCGAAAQPLVADMTWLKGTFPAPWAYGRKLKVDCTCPFGFYRDDWVYICPWWLHLMKRIGDALFESPCVETLLVCASKDHPAKVSGVNLTDEISCNACKIGMDTSAVSEGMLKFQAELAGMVEQVTRQVSLDIDP</sequence>